<evidence type="ECO:0000313" key="1">
    <source>
        <dbReference type="EMBL" id="SFW75610.1"/>
    </source>
</evidence>
<proteinExistence type="predicted"/>
<dbReference type="STRING" id="546364.SAMN04489730_3957"/>
<reference evidence="2" key="1">
    <citation type="submission" date="2016-11" db="EMBL/GenBank/DDBJ databases">
        <authorList>
            <person name="Varghese N."/>
            <person name="Submissions S."/>
        </authorList>
    </citation>
    <scope>NUCLEOTIDE SEQUENCE [LARGE SCALE GENOMIC DNA]</scope>
    <source>
        <strain evidence="2">DSM 44671</strain>
    </source>
</reference>
<protein>
    <submittedName>
        <fullName evidence="1">Uncharacterized protein</fullName>
    </submittedName>
</protein>
<evidence type="ECO:0000313" key="2">
    <source>
        <dbReference type="Proteomes" id="UP000182740"/>
    </source>
</evidence>
<keyword evidence="2" id="KW-1185">Reference proteome</keyword>
<sequence length="215" mass="24745">MRMPENLEDMVYGVYGTTEIAVKPCPFTQAEIDELETTNEMLIYVPQEISEAQMIETGKLTTNFRWEVEQNMIKSPMTDESHWLVCSASPIPEMLGQSTQAISRVYEEEGLDGMDFRRYLAFVLTYRHLTNEYPDYRQWCLLVGGHYDRSGISLVGFDKFGNFGHHGWMKNFKAKMSGGRYVAFAPRKHINAETELLQRPRRGSRNKATHDAGTD</sequence>
<dbReference type="AlphaFoldDB" id="A0A1K1RUI7"/>
<gene>
    <name evidence="1" type="ORF">SAMN04489730_3957</name>
</gene>
<accession>A0A1K1RUI7</accession>
<name>A0A1K1RUI7_9PSEU</name>
<dbReference type="Proteomes" id="UP000182740">
    <property type="component" value="Unassembled WGS sequence"/>
</dbReference>
<organism evidence="1 2">
    <name type="scientific">Amycolatopsis australiensis</name>
    <dbReference type="NCBI Taxonomy" id="546364"/>
    <lineage>
        <taxon>Bacteria</taxon>
        <taxon>Bacillati</taxon>
        <taxon>Actinomycetota</taxon>
        <taxon>Actinomycetes</taxon>
        <taxon>Pseudonocardiales</taxon>
        <taxon>Pseudonocardiaceae</taxon>
        <taxon>Amycolatopsis</taxon>
    </lineage>
</organism>
<dbReference type="EMBL" id="FPJG01000006">
    <property type="protein sequence ID" value="SFW75610.1"/>
    <property type="molecule type" value="Genomic_DNA"/>
</dbReference>